<organism evidence="2 3">
    <name type="scientific">Propioniciclava coleopterorum</name>
    <dbReference type="NCBI Taxonomy" id="2714937"/>
    <lineage>
        <taxon>Bacteria</taxon>
        <taxon>Bacillati</taxon>
        <taxon>Actinomycetota</taxon>
        <taxon>Actinomycetes</taxon>
        <taxon>Propionibacteriales</taxon>
        <taxon>Propionibacteriaceae</taxon>
        <taxon>Propioniciclava</taxon>
    </lineage>
</organism>
<dbReference type="EMBL" id="CP049865">
    <property type="protein sequence ID" value="QIK72093.1"/>
    <property type="molecule type" value="Genomic_DNA"/>
</dbReference>
<feature type="compositionally biased region" description="Low complexity" evidence="1">
    <location>
        <begin position="48"/>
        <end position="59"/>
    </location>
</feature>
<dbReference type="AlphaFoldDB" id="A0A6G7Y5N4"/>
<dbReference type="Proteomes" id="UP000501058">
    <property type="component" value="Chromosome"/>
</dbReference>
<name>A0A6G7Y5N4_9ACTN</name>
<keyword evidence="3" id="KW-1185">Reference proteome</keyword>
<evidence type="ECO:0000313" key="2">
    <source>
        <dbReference type="EMBL" id="QIK72093.1"/>
    </source>
</evidence>
<dbReference type="RefSeq" id="WP_166233118.1">
    <property type="nucleotide sequence ID" value="NZ_CP049865.1"/>
</dbReference>
<feature type="region of interest" description="Disordered" evidence="1">
    <location>
        <begin position="42"/>
        <end position="64"/>
    </location>
</feature>
<protein>
    <submittedName>
        <fullName evidence="2">SHOCT domain-containing protein</fullName>
    </submittedName>
</protein>
<proteinExistence type="predicted"/>
<accession>A0A6G7Y5N4</accession>
<reference evidence="2 3" key="1">
    <citation type="submission" date="2020-03" db="EMBL/GenBank/DDBJ databases">
        <title>Propioniciclava sp. nov., isolated from Hydrophilus acuminatus.</title>
        <authorList>
            <person name="Hyun D.-W."/>
            <person name="Bae J.-W."/>
        </authorList>
    </citation>
    <scope>NUCLEOTIDE SEQUENCE [LARGE SCALE GENOMIC DNA]</scope>
    <source>
        <strain evidence="2 3">HDW11</strain>
    </source>
</reference>
<evidence type="ECO:0000313" key="3">
    <source>
        <dbReference type="Proteomes" id="UP000501058"/>
    </source>
</evidence>
<sequence length="101" mass="10951">MFLIALLLFLFVLSQVGRLGPFEWAGRRRPVAAHYTPAFAGPPPASAPAPGQVPASVPAPWGPPAGWSVPQDPERILAHRLAEGDLTPDEYLERLSMLQSR</sequence>
<evidence type="ECO:0000256" key="1">
    <source>
        <dbReference type="SAM" id="MobiDB-lite"/>
    </source>
</evidence>
<gene>
    <name evidence="2" type="ORF">G7070_07190</name>
</gene>
<dbReference type="KEGG" id="prv:G7070_07190"/>